<protein>
    <recommendedName>
        <fullName evidence="2">CxC2-like cysteine cluster KDZ transposase-associated domain-containing protein</fullName>
    </recommendedName>
</protein>
<sequence>MSSPESFEPRSVPPQSLTQSLQTLPPEPSQDYKDAPRSGMSIGEFLSAKCYEIPPMAGCVKWSGFTPPTDMCAPVHHAYMSYQETVFVLPESSKGKHFYAVTRGILVCVFLNWTTAATYVVKVWRIWLYCGYIQYVNHPWMELTQTHIRLVVIRLYHTPLERLLAARASCAKYYHRARISATQESLLENILGHSLYTVMDSLCLDYIATKDYGRINEIHSSLSKVAAALSVAGTNGLDNKFQNLKTCIQTALQVLENLLLPAMEGLDIPAMRQHRALLYQSLVGNGILGKTWSRNGHLASNCYDSFKKLASLFSATEAPSILGIELTDHPHQLGCPQGVGWMRSPQGSALDSVNVKIGLTWLGQGIEELKKPRLTKFKSQIEEDKVDRFRAYQSHDGQISLESTFLNAQLATIVEESTSSAEALDSNFQEAADIEVDISDNICAAPCNNQDQRKKQTPGANPLLQWLPERRSVYLDELIRLEGQSAVRYIESSLKSLGLRIQLGHTPGMINVNGIHEVNLDFCGCESAQSHYKQLLRSRWFPATTCDPRTAATFAVLKLFHLLSLDSKASAYEFYSSLSCLTDNLGLQETQDRYPAFMRMMHEYRHLKQLQRAGRGHITNGIENTRQGECAVRCPACPHPGINLLNDWEVKEPAKGWIYALFITIDANFILKQKTVSSELVDPSLNRGWAYFVEKQSYKNYLKDHAKVSQEKSFCVSHNAVNMADSKLSRGRVDCAWHEMKLPCGVGDLQKGESVVVLIDQLWSRMSALPEPLHLNHDTKIAHIQACQTMFSFNFTCWMGRIDGEAPERGWANFNRVASSTKEMGPGFHRDHLDDHFGDSNWKKRMALGQTLFRKMMEAVPSAETHRRELEELERTIDPTELLTWHLEYKEWEEDKLRLAEEEADELKRRTDVSLHDDISPFILVSSGLDLQELQHQLATDVLELGMHAMDHQRANIAACHNVLQRKLESWMQVQLLYMPAVSTLRMKGYQTTNDDDPSTSNRPEKVNLFLLSNLGAATPCDQRLQRIEWELRYAQANNALNEVHRSIQLYAHLSMLKTTNIQGQKANTRARSALDFAAKKKQQAKVKYMTAREALLVLGPLLGKVDWDTLLHDTDMRYMSDMLDGQTEETRDLSSIWKMPGILQSSEKGLQNMKEEMRRTLAFLEWEKVQWMQRADARVFENVVDQEGSAAYAKRQAALRKSTAAATISLWSTLPAELSAHGERNDG</sequence>
<dbReference type="Pfam" id="PF18803">
    <property type="entry name" value="CxC2"/>
    <property type="match status" value="1"/>
</dbReference>
<dbReference type="InterPro" id="IPR040521">
    <property type="entry name" value="KDZ"/>
</dbReference>
<proteinExistence type="predicted"/>
<dbReference type="InterPro" id="IPR041457">
    <property type="entry name" value="CxC2_KDZ-assoc"/>
</dbReference>
<evidence type="ECO:0000313" key="3">
    <source>
        <dbReference type="EMBL" id="KAF8418379.1"/>
    </source>
</evidence>
<dbReference type="Pfam" id="PF18758">
    <property type="entry name" value="KDZ"/>
    <property type="match status" value="2"/>
</dbReference>
<organism evidence="3 4">
    <name type="scientific">Boletus edulis BED1</name>
    <dbReference type="NCBI Taxonomy" id="1328754"/>
    <lineage>
        <taxon>Eukaryota</taxon>
        <taxon>Fungi</taxon>
        <taxon>Dikarya</taxon>
        <taxon>Basidiomycota</taxon>
        <taxon>Agaricomycotina</taxon>
        <taxon>Agaricomycetes</taxon>
        <taxon>Agaricomycetidae</taxon>
        <taxon>Boletales</taxon>
        <taxon>Boletineae</taxon>
        <taxon>Boletaceae</taxon>
        <taxon>Boletoideae</taxon>
        <taxon>Boletus</taxon>
    </lineage>
</organism>
<evidence type="ECO:0000259" key="2">
    <source>
        <dbReference type="Pfam" id="PF18803"/>
    </source>
</evidence>
<name>A0AAD4G6H1_BOLED</name>
<feature type="compositionally biased region" description="Polar residues" evidence="1">
    <location>
        <begin position="13"/>
        <end position="23"/>
    </location>
</feature>
<gene>
    <name evidence="3" type="ORF">L210DRAFT_3511087</name>
</gene>
<dbReference type="EMBL" id="WHUW01000199">
    <property type="protein sequence ID" value="KAF8418379.1"/>
    <property type="molecule type" value="Genomic_DNA"/>
</dbReference>
<evidence type="ECO:0000256" key="1">
    <source>
        <dbReference type="SAM" id="MobiDB-lite"/>
    </source>
</evidence>
<dbReference type="AlphaFoldDB" id="A0AAD4G6H1"/>
<keyword evidence="4" id="KW-1185">Reference proteome</keyword>
<dbReference type="Proteomes" id="UP001194468">
    <property type="component" value="Unassembled WGS sequence"/>
</dbReference>
<reference evidence="3" key="1">
    <citation type="submission" date="2019-10" db="EMBL/GenBank/DDBJ databases">
        <authorList>
            <consortium name="DOE Joint Genome Institute"/>
            <person name="Kuo A."/>
            <person name="Miyauchi S."/>
            <person name="Kiss E."/>
            <person name="Drula E."/>
            <person name="Kohler A."/>
            <person name="Sanchez-Garcia M."/>
            <person name="Andreopoulos B."/>
            <person name="Barry K.W."/>
            <person name="Bonito G."/>
            <person name="Buee M."/>
            <person name="Carver A."/>
            <person name="Chen C."/>
            <person name="Cichocki N."/>
            <person name="Clum A."/>
            <person name="Culley D."/>
            <person name="Crous P.W."/>
            <person name="Fauchery L."/>
            <person name="Girlanda M."/>
            <person name="Hayes R."/>
            <person name="Keri Z."/>
            <person name="LaButti K."/>
            <person name="Lipzen A."/>
            <person name="Lombard V."/>
            <person name="Magnuson J."/>
            <person name="Maillard F."/>
            <person name="Morin E."/>
            <person name="Murat C."/>
            <person name="Nolan M."/>
            <person name="Ohm R."/>
            <person name="Pangilinan J."/>
            <person name="Pereira M."/>
            <person name="Perotto S."/>
            <person name="Peter M."/>
            <person name="Riley R."/>
            <person name="Sitrit Y."/>
            <person name="Stielow B."/>
            <person name="Szollosi G."/>
            <person name="Zifcakova L."/>
            <person name="Stursova M."/>
            <person name="Spatafora J.W."/>
            <person name="Tedersoo L."/>
            <person name="Vaario L.-M."/>
            <person name="Yamada A."/>
            <person name="Yan M."/>
            <person name="Wang P."/>
            <person name="Xu J."/>
            <person name="Bruns T."/>
            <person name="Baldrian P."/>
            <person name="Vilgalys R."/>
            <person name="Henrissat B."/>
            <person name="Grigoriev I.V."/>
            <person name="Hibbett D."/>
            <person name="Nagy L.G."/>
            <person name="Martin F.M."/>
        </authorList>
    </citation>
    <scope>NUCLEOTIDE SEQUENCE</scope>
    <source>
        <strain evidence="3">BED1</strain>
    </source>
</reference>
<reference evidence="3" key="2">
    <citation type="journal article" date="2020" name="Nat. Commun.">
        <title>Large-scale genome sequencing of mycorrhizal fungi provides insights into the early evolution of symbiotic traits.</title>
        <authorList>
            <person name="Miyauchi S."/>
            <person name="Kiss E."/>
            <person name="Kuo A."/>
            <person name="Drula E."/>
            <person name="Kohler A."/>
            <person name="Sanchez-Garcia M."/>
            <person name="Morin E."/>
            <person name="Andreopoulos B."/>
            <person name="Barry K.W."/>
            <person name="Bonito G."/>
            <person name="Buee M."/>
            <person name="Carver A."/>
            <person name="Chen C."/>
            <person name="Cichocki N."/>
            <person name="Clum A."/>
            <person name="Culley D."/>
            <person name="Crous P.W."/>
            <person name="Fauchery L."/>
            <person name="Girlanda M."/>
            <person name="Hayes R.D."/>
            <person name="Keri Z."/>
            <person name="LaButti K."/>
            <person name="Lipzen A."/>
            <person name="Lombard V."/>
            <person name="Magnuson J."/>
            <person name="Maillard F."/>
            <person name="Murat C."/>
            <person name="Nolan M."/>
            <person name="Ohm R.A."/>
            <person name="Pangilinan J."/>
            <person name="Pereira M.F."/>
            <person name="Perotto S."/>
            <person name="Peter M."/>
            <person name="Pfister S."/>
            <person name="Riley R."/>
            <person name="Sitrit Y."/>
            <person name="Stielow J.B."/>
            <person name="Szollosi G."/>
            <person name="Zifcakova L."/>
            <person name="Stursova M."/>
            <person name="Spatafora J.W."/>
            <person name="Tedersoo L."/>
            <person name="Vaario L.M."/>
            <person name="Yamada A."/>
            <person name="Yan M."/>
            <person name="Wang P."/>
            <person name="Xu J."/>
            <person name="Bruns T."/>
            <person name="Baldrian P."/>
            <person name="Vilgalys R."/>
            <person name="Dunand C."/>
            <person name="Henrissat B."/>
            <person name="Grigoriev I.V."/>
            <person name="Hibbett D."/>
            <person name="Nagy L.G."/>
            <person name="Martin F.M."/>
        </authorList>
    </citation>
    <scope>NUCLEOTIDE SEQUENCE</scope>
    <source>
        <strain evidence="3">BED1</strain>
    </source>
</reference>
<accession>A0AAD4G6H1</accession>
<feature type="region of interest" description="Disordered" evidence="1">
    <location>
        <begin position="1"/>
        <end position="35"/>
    </location>
</feature>
<comment type="caution">
    <text evidence="3">The sequence shown here is derived from an EMBL/GenBank/DDBJ whole genome shotgun (WGS) entry which is preliminary data.</text>
</comment>
<feature type="domain" description="CxC2-like cysteine cluster KDZ transposase-associated" evidence="2">
    <location>
        <begin position="494"/>
        <end position="586"/>
    </location>
</feature>
<evidence type="ECO:0000313" key="4">
    <source>
        <dbReference type="Proteomes" id="UP001194468"/>
    </source>
</evidence>